<feature type="domain" description="Transposase IS116/IS110/IS902 C-terminal" evidence="2">
    <location>
        <begin position="285"/>
        <end position="362"/>
    </location>
</feature>
<dbReference type="Proteomes" id="UP000283633">
    <property type="component" value="Unassembled WGS sequence"/>
</dbReference>
<evidence type="ECO:0000313" key="4">
    <source>
        <dbReference type="Proteomes" id="UP000283633"/>
    </source>
</evidence>
<dbReference type="GO" id="GO:0004803">
    <property type="term" value="F:transposase activity"/>
    <property type="evidence" value="ECO:0007669"/>
    <property type="project" value="InterPro"/>
</dbReference>
<comment type="caution">
    <text evidence="3">The sequence shown here is derived from an EMBL/GenBank/DDBJ whole genome shotgun (WGS) entry which is preliminary data.</text>
</comment>
<dbReference type="NCBIfam" id="NF033542">
    <property type="entry name" value="transpos_IS110"/>
    <property type="match status" value="1"/>
</dbReference>
<dbReference type="AlphaFoldDB" id="A0A3R8KJ90"/>
<keyword evidence="4" id="KW-1185">Reference proteome</keyword>
<dbReference type="InterPro" id="IPR047650">
    <property type="entry name" value="Transpos_IS110"/>
</dbReference>
<organism evidence="3 4">
    <name type="scientific">Lactiplantibacillus garii</name>
    <dbReference type="NCBI Taxonomy" id="2306423"/>
    <lineage>
        <taxon>Bacteria</taxon>
        <taxon>Bacillati</taxon>
        <taxon>Bacillota</taxon>
        <taxon>Bacilli</taxon>
        <taxon>Lactobacillales</taxon>
        <taxon>Lactobacillaceae</taxon>
        <taxon>Lactiplantibacillus</taxon>
    </lineage>
</organism>
<feature type="domain" description="Transposase IS110-like N-terminal" evidence="1">
    <location>
        <begin position="22"/>
        <end position="172"/>
    </location>
</feature>
<dbReference type="GO" id="GO:0006313">
    <property type="term" value="P:DNA transposition"/>
    <property type="evidence" value="ECO:0007669"/>
    <property type="project" value="InterPro"/>
</dbReference>
<dbReference type="PANTHER" id="PTHR33055">
    <property type="entry name" value="TRANSPOSASE FOR INSERTION SEQUENCE ELEMENT IS1111A"/>
    <property type="match status" value="1"/>
</dbReference>
<dbReference type="InterPro" id="IPR003346">
    <property type="entry name" value="Transposase_20"/>
</dbReference>
<dbReference type="Pfam" id="PF01548">
    <property type="entry name" value="DEDD_Tnp_IS110"/>
    <property type="match status" value="1"/>
</dbReference>
<accession>A0A3R8KJ90</accession>
<evidence type="ECO:0000313" key="3">
    <source>
        <dbReference type="EMBL" id="RRK09180.1"/>
    </source>
</evidence>
<name>A0A3R8KJ90_9LACO</name>
<evidence type="ECO:0000259" key="2">
    <source>
        <dbReference type="Pfam" id="PF02371"/>
    </source>
</evidence>
<sequence length="419" mass="48201">MTPEWLYTSNLGDVSLETHDIIGIDVSMGRSSCAIYHANQCIFDFTFTHTISGFKTLISRISLTVNPVVYFESTGIYSRPVRTFCERNQLDYVEVNPLTLHFQMSTLRRLKTDRNDAHKIAQYGIQYPQVLSQPFTPEYGKLRELTRFYSQIENDIKDKQMSLHNALQQTFPELKHLFASRVSTLALNVIELFPHPELVNCLSQTKLKNILMKSTDKRISKVKALQRAQELLHFASVSYPAASADSVQVDEVRYYARILINLKLKKKHLIKQLVELAKPLPEFRIMTSFPGIGDQTAAELIGELGDIRRFSNNRKLNAYIGIDLNRYQSGTYTRQDHINKRGNAHARSILFFAIRNMVRQQAAAPNHIVDYYYRLKKGPHPKRDKVTVVACMNKTVKCLLTMVKANQSYDYSYHGLKVQ</sequence>
<dbReference type="GO" id="GO:0003677">
    <property type="term" value="F:DNA binding"/>
    <property type="evidence" value="ECO:0007669"/>
    <property type="project" value="InterPro"/>
</dbReference>
<dbReference type="PANTHER" id="PTHR33055:SF13">
    <property type="entry name" value="TRANSPOSASE"/>
    <property type="match status" value="1"/>
</dbReference>
<gene>
    <name evidence="3" type="ORF">D1831_14250</name>
</gene>
<protein>
    <submittedName>
        <fullName evidence="3">IS110 family transposase</fullName>
    </submittedName>
</protein>
<proteinExistence type="predicted"/>
<dbReference type="EMBL" id="QWZQ01000104">
    <property type="protein sequence ID" value="RRK09180.1"/>
    <property type="molecule type" value="Genomic_DNA"/>
</dbReference>
<dbReference type="OrthoDB" id="9790935at2"/>
<reference evidence="3 4" key="1">
    <citation type="submission" date="2018-08" db="EMBL/GenBank/DDBJ databases">
        <title>Genome Lactobacillus garii FI11369.</title>
        <authorList>
            <person name="Diaz M."/>
            <person name="Narbad A."/>
        </authorList>
    </citation>
    <scope>NUCLEOTIDE SEQUENCE [LARGE SCALE GENOMIC DNA]</scope>
    <source>
        <strain evidence="3 4">FI11369</strain>
    </source>
</reference>
<evidence type="ECO:0000259" key="1">
    <source>
        <dbReference type="Pfam" id="PF01548"/>
    </source>
</evidence>
<dbReference type="Pfam" id="PF02371">
    <property type="entry name" value="Transposase_20"/>
    <property type="match status" value="1"/>
</dbReference>
<dbReference type="InterPro" id="IPR002525">
    <property type="entry name" value="Transp_IS110-like_N"/>
</dbReference>